<proteinExistence type="predicted"/>
<dbReference type="SUPFAM" id="SSF55447">
    <property type="entry name" value="CO dehydrogenase flavoprotein C-terminal domain-like"/>
    <property type="match status" value="1"/>
</dbReference>
<protein>
    <submittedName>
        <fullName evidence="4">Carbon-monoxide dehydrogenase medium subunit</fullName>
        <ecNumber evidence="4">1.2.7.4</ecNumber>
    </submittedName>
</protein>
<dbReference type="EMBL" id="JAGGKS010000004">
    <property type="protein sequence ID" value="MBP1925655.1"/>
    <property type="molecule type" value="Genomic_DNA"/>
</dbReference>
<dbReference type="EC" id="1.2.7.4" evidence="4"/>
<dbReference type="SMART" id="SM01092">
    <property type="entry name" value="CO_deh_flav_C"/>
    <property type="match status" value="1"/>
</dbReference>
<sequence length="280" mass="31032">MARFEAPCTIEELCNSLKNKDNNTYIIAGGTDLIIHFNKKGIFGYNIIDLTKLKELKEINETDEEIIIGSCVTMTEIENNPLINAHVPALIDAVYNLGSQQIRNKATIGGNVANSSQSGDTIPVLFAYDANVEIIDPLGNRRIEKVENVVEGLEKNNLNFDEVITKIIIKKNNAKSAFSKIGSRKAVTISKLNCCVKIKINNNIIEDSVVYLGAVGPKPIRAKSIEEKILNKNINNIVSADIHDAIYMEIENAIPNRTSKHYKKSAAEGLIDDILNKLRR</sequence>
<gene>
    <name evidence="4" type="ORF">J2Z76_001516</name>
</gene>
<dbReference type="RefSeq" id="WP_209511406.1">
    <property type="nucleotide sequence ID" value="NZ_JAGGKS010000004.1"/>
</dbReference>
<organism evidence="4 5">
    <name type="scientific">Sedimentibacter acidaminivorans</name>
    <dbReference type="NCBI Taxonomy" id="913099"/>
    <lineage>
        <taxon>Bacteria</taxon>
        <taxon>Bacillati</taxon>
        <taxon>Bacillota</taxon>
        <taxon>Tissierellia</taxon>
        <taxon>Sedimentibacter</taxon>
    </lineage>
</organism>
<dbReference type="InterPro" id="IPR005107">
    <property type="entry name" value="CO_DH_flav_C"/>
</dbReference>
<evidence type="ECO:0000313" key="4">
    <source>
        <dbReference type="EMBL" id="MBP1925655.1"/>
    </source>
</evidence>
<dbReference type="PANTHER" id="PTHR42659">
    <property type="entry name" value="XANTHINE DEHYDROGENASE SUBUNIT C-RELATED"/>
    <property type="match status" value="1"/>
</dbReference>
<dbReference type="Pfam" id="PF00941">
    <property type="entry name" value="FAD_binding_5"/>
    <property type="match status" value="1"/>
</dbReference>
<dbReference type="SUPFAM" id="SSF56176">
    <property type="entry name" value="FAD-binding/transporter-associated domain-like"/>
    <property type="match status" value="1"/>
</dbReference>
<feature type="domain" description="FAD-binding PCMH-type" evidence="3">
    <location>
        <begin position="1"/>
        <end position="174"/>
    </location>
</feature>
<evidence type="ECO:0000313" key="5">
    <source>
        <dbReference type="Proteomes" id="UP001519342"/>
    </source>
</evidence>
<dbReference type="InterPro" id="IPR002346">
    <property type="entry name" value="Mopterin_DH_FAD-bd"/>
</dbReference>
<accession>A0ABS4GD76</accession>
<dbReference type="InterPro" id="IPR036683">
    <property type="entry name" value="CO_DH_flav_C_dom_sf"/>
</dbReference>
<keyword evidence="5" id="KW-1185">Reference proteome</keyword>
<evidence type="ECO:0000256" key="1">
    <source>
        <dbReference type="ARBA" id="ARBA00022630"/>
    </source>
</evidence>
<dbReference type="InterPro" id="IPR051312">
    <property type="entry name" value="Diverse_Substr_Oxidored"/>
</dbReference>
<dbReference type="GO" id="GO:0043885">
    <property type="term" value="F:anaerobic carbon-monoxide dehydrogenase activity"/>
    <property type="evidence" value="ECO:0007669"/>
    <property type="project" value="UniProtKB-EC"/>
</dbReference>
<comment type="caution">
    <text evidence="4">The sequence shown here is derived from an EMBL/GenBank/DDBJ whole genome shotgun (WGS) entry which is preliminary data.</text>
</comment>
<dbReference type="InterPro" id="IPR036318">
    <property type="entry name" value="FAD-bd_PCMH-like_sf"/>
</dbReference>
<dbReference type="PANTHER" id="PTHR42659:SF9">
    <property type="entry name" value="XANTHINE DEHYDROGENASE FAD-BINDING SUBUNIT XDHB-RELATED"/>
    <property type="match status" value="1"/>
</dbReference>
<evidence type="ECO:0000256" key="2">
    <source>
        <dbReference type="ARBA" id="ARBA00023002"/>
    </source>
</evidence>
<dbReference type="Gene3D" id="3.30.390.50">
    <property type="entry name" value="CO dehydrogenase flavoprotein, C-terminal domain"/>
    <property type="match status" value="1"/>
</dbReference>
<dbReference type="Proteomes" id="UP001519342">
    <property type="component" value="Unassembled WGS sequence"/>
</dbReference>
<dbReference type="Gene3D" id="3.30.465.10">
    <property type="match status" value="1"/>
</dbReference>
<name>A0ABS4GD76_9FIRM</name>
<reference evidence="4 5" key="1">
    <citation type="submission" date="2021-03" db="EMBL/GenBank/DDBJ databases">
        <title>Genomic Encyclopedia of Type Strains, Phase IV (KMG-IV): sequencing the most valuable type-strain genomes for metagenomic binning, comparative biology and taxonomic classification.</title>
        <authorList>
            <person name="Goeker M."/>
        </authorList>
    </citation>
    <scope>NUCLEOTIDE SEQUENCE [LARGE SCALE GENOMIC DNA]</scope>
    <source>
        <strain evidence="4 5">DSM 24004</strain>
    </source>
</reference>
<keyword evidence="2 4" id="KW-0560">Oxidoreductase</keyword>
<dbReference type="InterPro" id="IPR016169">
    <property type="entry name" value="FAD-bd_PCMH_sub2"/>
</dbReference>
<dbReference type="InterPro" id="IPR016166">
    <property type="entry name" value="FAD-bd_PCMH"/>
</dbReference>
<dbReference type="Pfam" id="PF03450">
    <property type="entry name" value="CO_deh_flav_C"/>
    <property type="match status" value="1"/>
</dbReference>
<dbReference type="PROSITE" id="PS51387">
    <property type="entry name" value="FAD_PCMH"/>
    <property type="match status" value="1"/>
</dbReference>
<keyword evidence="1" id="KW-0285">Flavoprotein</keyword>
<evidence type="ECO:0000259" key="3">
    <source>
        <dbReference type="PROSITE" id="PS51387"/>
    </source>
</evidence>